<protein>
    <recommendedName>
        <fullName evidence="10">Mitochondrial carrier</fullName>
    </recommendedName>
</protein>
<feature type="transmembrane region" description="Helical" evidence="7">
    <location>
        <begin position="12"/>
        <end position="42"/>
    </location>
</feature>
<dbReference type="InterPro" id="IPR018108">
    <property type="entry name" value="MCP_transmembrane"/>
</dbReference>
<comment type="subcellular location">
    <subcellularLocation>
        <location evidence="1">Membrane</location>
        <topology evidence="1">Multi-pass membrane protein</topology>
    </subcellularLocation>
</comment>
<evidence type="ECO:0000256" key="6">
    <source>
        <dbReference type="RuleBase" id="RU000488"/>
    </source>
</evidence>
<dbReference type="SUPFAM" id="SSF103506">
    <property type="entry name" value="Mitochondrial carrier"/>
    <property type="match status" value="1"/>
</dbReference>
<comment type="similarity">
    <text evidence="6">Belongs to the mitochondrial carrier (TC 2.A.29) family.</text>
</comment>
<feature type="transmembrane region" description="Helical" evidence="7">
    <location>
        <begin position="141"/>
        <end position="159"/>
    </location>
</feature>
<dbReference type="PROSITE" id="PS50920">
    <property type="entry name" value="SOLCAR"/>
    <property type="match status" value="1"/>
</dbReference>
<keyword evidence="6" id="KW-0813">Transport</keyword>
<gene>
    <name evidence="8" type="ORF">LOC62_02G003350</name>
</gene>
<keyword evidence="4 5" id="KW-0472">Membrane</keyword>
<evidence type="ECO:0000313" key="8">
    <source>
        <dbReference type="EMBL" id="WOO79835.1"/>
    </source>
</evidence>
<dbReference type="RefSeq" id="XP_062625867.1">
    <property type="nucleotide sequence ID" value="XM_062769883.1"/>
</dbReference>
<keyword evidence="9" id="KW-1185">Reference proteome</keyword>
<dbReference type="GeneID" id="87806594"/>
<feature type="transmembrane region" description="Helical" evidence="7">
    <location>
        <begin position="100"/>
        <end position="121"/>
    </location>
</feature>
<evidence type="ECO:0000256" key="7">
    <source>
        <dbReference type="SAM" id="Phobius"/>
    </source>
</evidence>
<evidence type="ECO:0000256" key="3">
    <source>
        <dbReference type="ARBA" id="ARBA00022989"/>
    </source>
</evidence>
<dbReference type="Proteomes" id="UP000827549">
    <property type="component" value="Chromosome 2"/>
</dbReference>
<evidence type="ECO:0000256" key="4">
    <source>
        <dbReference type="ARBA" id="ARBA00023136"/>
    </source>
</evidence>
<keyword evidence="3 7" id="KW-1133">Transmembrane helix</keyword>
<accession>A0AAF0Y442</accession>
<dbReference type="EMBL" id="CP086715">
    <property type="protein sequence ID" value="WOO79835.1"/>
    <property type="molecule type" value="Genomic_DNA"/>
</dbReference>
<dbReference type="InterPro" id="IPR023395">
    <property type="entry name" value="MCP_dom_sf"/>
</dbReference>
<evidence type="ECO:0008006" key="10">
    <source>
        <dbReference type="Google" id="ProtNLM"/>
    </source>
</evidence>
<organism evidence="8 9">
    <name type="scientific">Vanrija pseudolonga</name>
    <dbReference type="NCBI Taxonomy" id="143232"/>
    <lineage>
        <taxon>Eukaryota</taxon>
        <taxon>Fungi</taxon>
        <taxon>Dikarya</taxon>
        <taxon>Basidiomycota</taxon>
        <taxon>Agaricomycotina</taxon>
        <taxon>Tremellomycetes</taxon>
        <taxon>Trichosporonales</taxon>
        <taxon>Trichosporonaceae</taxon>
        <taxon>Vanrija</taxon>
    </lineage>
</organism>
<proteinExistence type="inferred from homology"/>
<dbReference type="Gene3D" id="1.50.40.10">
    <property type="entry name" value="Mitochondrial carrier domain"/>
    <property type="match status" value="1"/>
</dbReference>
<feature type="repeat" description="Solcar" evidence="5">
    <location>
        <begin position="230"/>
        <end position="331"/>
    </location>
</feature>
<keyword evidence="2 5" id="KW-0812">Transmembrane</keyword>
<feature type="transmembrane region" description="Helical" evidence="7">
    <location>
        <begin position="194"/>
        <end position="217"/>
    </location>
</feature>
<evidence type="ECO:0000256" key="2">
    <source>
        <dbReference type="ARBA" id="ARBA00022692"/>
    </source>
</evidence>
<dbReference type="AlphaFoldDB" id="A0AAF0Y442"/>
<sequence length="331" mass="35900">MKSHSQSSSPDWQGIVVVLTIFIGLAIWPACVLLLTVVLGAVTRLRVDYRPTSIRLPDEEGGDGTATTHATTVFGMIAAAKRSQGWVGVFSGMAAPTSPLTWAGLISAALTSFAGYFIWHYTSVALEKLDKRHVSTLDSRSTVAAIITSVILIPAGVIMTREMLTPFPGTSEYPRALSATALLSSAERANPFRLWSWGTVVTVAVRSILYVVVIPLIKHALLGKWPMIGVNKPMWTVFWGIAFAFTVVLTPLDVLFARLGAQRFNPAGAYHDEVSDDAHMPDWAVVIRSPPYSGLADAVSSIVKEEGWTALYRGWVWTGLFAMIVPTVLSL</sequence>
<reference evidence="8" key="1">
    <citation type="submission" date="2023-10" db="EMBL/GenBank/DDBJ databases">
        <authorList>
            <person name="Noh H."/>
        </authorList>
    </citation>
    <scope>NUCLEOTIDE SEQUENCE</scope>
    <source>
        <strain evidence="8">DUCC4014</strain>
    </source>
</reference>
<dbReference type="GO" id="GO:0016020">
    <property type="term" value="C:membrane"/>
    <property type="evidence" value="ECO:0007669"/>
    <property type="project" value="UniProtKB-SubCell"/>
</dbReference>
<name>A0AAF0Y442_9TREE</name>
<feature type="transmembrane region" description="Helical" evidence="7">
    <location>
        <begin position="237"/>
        <end position="256"/>
    </location>
</feature>
<evidence type="ECO:0000313" key="9">
    <source>
        <dbReference type="Proteomes" id="UP000827549"/>
    </source>
</evidence>
<dbReference type="Pfam" id="PF00153">
    <property type="entry name" value="Mito_carr"/>
    <property type="match status" value="1"/>
</dbReference>
<evidence type="ECO:0000256" key="5">
    <source>
        <dbReference type="PROSITE-ProRule" id="PRU00282"/>
    </source>
</evidence>
<evidence type="ECO:0000256" key="1">
    <source>
        <dbReference type="ARBA" id="ARBA00004141"/>
    </source>
</evidence>